<accession>A0A914CM31</accession>
<dbReference type="Pfam" id="PF06025">
    <property type="entry name" value="DUF913"/>
    <property type="match status" value="1"/>
</dbReference>
<keyword evidence="3" id="KW-1185">Reference proteome</keyword>
<organism evidence="3 4">
    <name type="scientific">Acrobeloides nanus</name>
    <dbReference type="NCBI Taxonomy" id="290746"/>
    <lineage>
        <taxon>Eukaryota</taxon>
        <taxon>Metazoa</taxon>
        <taxon>Ecdysozoa</taxon>
        <taxon>Nematoda</taxon>
        <taxon>Chromadorea</taxon>
        <taxon>Rhabditida</taxon>
        <taxon>Tylenchina</taxon>
        <taxon>Cephalobomorpha</taxon>
        <taxon>Cephaloboidea</taxon>
        <taxon>Cephalobidae</taxon>
        <taxon>Acrobeloides</taxon>
    </lineage>
</organism>
<dbReference type="InterPro" id="IPR010309">
    <property type="entry name" value="E3_Ub_ligase_DUF908"/>
</dbReference>
<feature type="domain" description="DUF908" evidence="1">
    <location>
        <begin position="100"/>
        <end position="166"/>
    </location>
</feature>
<reference evidence="4" key="1">
    <citation type="submission" date="2022-11" db="UniProtKB">
        <authorList>
            <consortium name="WormBaseParasite"/>
        </authorList>
    </citation>
    <scope>IDENTIFICATION</scope>
</reference>
<evidence type="ECO:0000259" key="1">
    <source>
        <dbReference type="Pfam" id="PF06012"/>
    </source>
</evidence>
<dbReference type="WBParaSite" id="ACRNAN_scaffold11807.g10259.t1">
    <property type="protein sequence ID" value="ACRNAN_scaffold11807.g10259.t1"/>
    <property type="gene ID" value="ACRNAN_scaffold11807.g10259"/>
</dbReference>
<dbReference type="InterPro" id="IPR010314">
    <property type="entry name" value="E3_Ub_ligase_DUF913"/>
</dbReference>
<dbReference type="Pfam" id="PF06012">
    <property type="entry name" value="DUF908"/>
    <property type="match status" value="1"/>
</dbReference>
<evidence type="ECO:0000313" key="3">
    <source>
        <dbReference type="Proteomes" id="UP000887540"/>
    </source>
</evidence>
<name>A0A914CM31_9BILA</name>
<evidence type="ECO:0000259" key="2">
    <source>
        <dbReference type="Pfam" id="PF06025"/>
    </source>
</evidence>
<sequence length="698" mass="79686">MCVCPLVLSYPSPEVQFLHYLYQSIGLEFIEKLKNADSVNEFVQLLDKANEWCNVFGKTEMGRWVDVLNRCDSILETAITKHKETGSLAIDTDDSLERPLISVLRFTWLLFENSFTRSVYSSMDRLLHLLDCTKMSIVVQALRLLLIISKSSRYISQHMSHDDQQMLSMKLTAITECWNGKHLRNLEMKDCCGPETPKEDVFHLTYRTHSGTKDFHVDHKWPIEKARMELQNVLISSGNEVDESEKILLMTRLRLAYSFNDYHARMYSAMARLISISVLFYSRCLLDEQTINILADDKLIEQICALVYLNTTADSPLLDTVKTEALKTLASIVFLEKPRKIQLVVDNLGLNSYHGFTTTLMRRCVETLKAGLVESQGDFSVNFVTALFSLLYHVCGYDYGSDSLISCSMVEILLGVVQTYTLPESQISFVTRSVRIIDILTGIDAADFNSHDGMNVIVNRFIYEVDMCKQQLDDPQNPNRTTICHQQRTALMKSLLNFLKRSVVDTNFAAQIRRIMEGNLPAALIHIIQNPLFYGSSLLHSAIQLTTSFIYQEPAQLTLLQDKNLTEALTKSIFKDDFPISRDIIMSLPNICSALCLNERGLKSFNEQNPLQRIFRIIFSTKFLSSIRKRKNEIFDTATTLGAAFDELMRHQPTLRKEVVSAFCQVLDEIIKLANSEPYKCVISSNQSKWTSEIEEPS</sequence>
<dbReference type="Proteomes" id="UP000887540">
    <property type="component" value="Unplaced"/>
</dbReference>
<dbReference type="AlphaFoldDB" id="A0A914CM31"/>
<proteinExistence type="predicted"/>
<evidence type="ECO:0000313" key="4">
    <source>
        <dbReference type="WBParaSite" id="ACRNAN_scaffold11807.g10259.t1"/>
    </source>
</evidence>
<feature type="domain" description="DUF913" evidence="2">
    <location>
        <begin position="432"/>
        <end position="678"/>
    </location>
</feature>
<protein>
    <submittedName>
        <fullName evidence="4">Uncharacterized protein</fullName>
    </submittedName>
</protein>